<keyword evidence="1" id="KW-0732">Signal</keyword>
<evidence type="ECO:0000256" key="1">
    <source>
        <dbReference type="SAM" id="SignalP"/>
    </source>
</evidence>
<name>A0ABZ0W636_9BACT</name>
<sequence length="216" mass="24806">MKRLFFAIAILPGLLIACNTVVFEEPQPATNDILKEIPNDLTGRYWDYDNEKELFITPGLIFAVRLTEDTVMVSQLHTGAALKGDTLCEANRKYKITRITDSSFTGYRYIDTVFNLADPHQLLKAEGDDYYLNYKMEDNMWWVTRLSFRDNVINLANIETANEVKIMEHITHVQQDSGKALPVKPDKEQFKKFVSQHGFTKGNTYLKTDSSVNNKL</sequence>
<accession>A0ABZ0W636</accession>
<feature type="signal peptide" evidence="1">
    <location>
        <begin position="1"/>
        <end position="24"/>
    </location>
</feature>
<reference evidence="2 3" key="1">
    <citation type="submission" date="2023-12" db="EMBL/GenBank/DDBJ databases">
        <title>Genome sequencing and assembly of bacterial species from a model synthetic community.</title>
        <authorList>
            <person name="Hogle S.L."/>
        </authorList>
    </citation>
    <scope>NUCLEOTIDE SEQUENCE [LARGE SCALE GENOMIC DNA]</scope>
    <source>
        <strain evidence="2 3">HAMBI_3031</strain>
    </source>
</reference>
<dbReference type="EMBL" id="CP139960">
    <property type="protein sequence ID" value="WQD37977.1"/>
    <property type="molecule type" value="Genomic_DNA"/>
</dbReference>
<evidence type="ECO:0008006" key="4">
    <source>
        <dbReference type="Google" id="ProtNLM"/>
    </source>
</evidence>
<protein>
    <recommendedName>
        <fullName evidence="4">Lipoprotein</fullName>
    </recommendedName>
</protein>
<evidence type="ECO:0000313" key="2">
    <source>
        <dbReference type="EMBL" id="WQD37977.1"/>
    </source>
</evidence>
<dbReference type="RefSeq" id="WP_114790728.1">
    <property type="nucleotide sequence ID" value="NZ_CP139960.1"/>
</dbReference>
<feature type="chain" id="PRO_5046566964" description="Lipoprotein" evidence="1">
    <location>
        <begin position="25"/>
        <end position="216"/>
    </location>
</feature>
<dbReference type="Proteomes" id="UP001325680">
    <property type="component" value="Chromosome"/>
</dbReference>
<organism evidence="2 3">
    <name type="scientific">Niabella yanshanensis</name>
    <dbReference type="NCBI Taxonomy" id="577386"/>
    <lineage>
        <taxon>Bacteria</taxon>
        <taxon>Pseudomonadati</taxon>
        <taxon>Bacteroidota</taxon>
        <taxon>Chitinophagia</taxon>
        <taxon>Chitinophagales</taxon>
        <taxon>Chitinophagaceae</taxon>
        <taxon>Niabella</taxon>
    </lineage>
</organism>
<proteinExistence type="predicted"/>
<evidence type="ECO:0000313" key="3">
    <source>
        <dbReference type="Proteomes" id="UP001325680"/>
    </source>
</evidence>
<gene>
    <name evidence="2" type="ORF">U0035_20125</name>
</gene>
<keyword evidence="3" id="KW-1185">Reference proteome</keyword>
<dbReference type="PROSITE" id="PS51257">
    <property type="entry name" value="PROKAR_LIPOPROTEIN"/>
    <property type="match status" value="1"/>
</dbReference>